<evidence type="ECO:0000256" key="5">
    <source>
        <dbReference type="ARBA" id="ARBA00023136"/>
    </source>
</evidence>
<evidence type="ECO:0000256" key="3">
    <source>
        <dbReference type="ARBA" id="ARBA00022692"/>
    </source>
</evidence>
<dbReference type="Proteomes" id="UP000005408">
    <property type="component" value="Unassembled WGS sequence"/>
</dbReference>
<keyword evidence="8" id="KW-1185">Reference proteome</keyword>
<comment type="similarity">
    <text evidence="2">Belongs to the TMEM129 family.</text>
</comment>
<dbReference type="AlphaFoldDB" id="A0A8W8ILN7"/>
<dbReference type="Pfam" id="PF10272">
    <property type="entry name" value="Tmpp129"/>
    <property type="match status" value="1"/>
</dbReference>
<dbReference type="GO" id="GO:0016020">
    <property type="term" value="C:membrane"/>
    <property type="evidence" value="ECO:0007669"/>
    <property type="project" value="UniProtKB-SubCell"/>
</dbReference>
<dbReference type="GO" id="GO:0005783">
    <property type="term" value="C:endoplasmic reticulum"/>
    <property type="evidence" value="ECO:0007669"/>
    <property type="project" value="TreeGrafter"/>
</dbReference>
<dbReference type="GO" id="GO:0016567">
    <property type="term" value="P:protein ubiquitination"/>
    <property type="evidence" value="ECO:0007669"/>
    <property type="project" value="InterPro"/>
</dbReference>
<dbReference type="OrthoDB" id="10055027at2759"/>
<keyword evidence="5 6" id="KW-0472">Membrane</keyword>
<evidence type="ECO:0000256" key="1">
    <source>
        <dbReference type="ARBA" id="ARBA00004141"/>
    </source>
</evidence>
<name>A0A8W8ILN7_MAGGI</name>
<feature type="transmembrane region" description="Helical" evidence="6">
    <location>
        <begin position="94"/>
        <end position="117"/>
    </location>
</feature>
<evidence type="ECO:0008006" key="9">
    <source>
        <dbReference type="Google" id="ProtNLM"/>
    </source>
</evidence>
<dbReference type="EnsemblMetazoa" id="G14601.4">
    <property type="protein sequence ID" value="G14601.4:cds"/>
    <property type="gene ID" value="G14601"/>
</dbReference>
<dbReference type="EnsemblMetazoa" id="G14601.5">
    <property type="protein sequence ID" value="G14601.5:cds"/>
    <property type="gene ID" value="G14601"/>
</dbReference>
<feature type="transmembrane region" description="Helical" evidence="6">
    <location>
        <begin position="60"/>
        <end position="82"/>
    </location>
</feature>
<accession>A0A8W8ILN7</accession>
<proteinExistence type="inferred from homology"/>
<dbReference type="EnsemblMetazoa" id="G14601.1">
    <property type="protein sequence ID" value="G14601.1:cds"/>
    <property type="gene ID" value="G14601"/>
</dbReference>
<evidence type="ECO:0000256" key="6">
    <source>
        <dbReference type="SAM" id="Phobius"/>
    </source>
</evidence>
<dbReference type="EnsemblMetazoa" id="G14601.3">
    <property type="protein sequence ID" value="G14601.3:cds"/>
    <property type="gene ID" value="G14601"/>
</dbReference>
<protein>
    <recommendedName>
        <fullName evidence="9">Transmembrane protein 129</fullName>
    </recommendedName>
</protein>
<evidence type="ECO:0000313" key="7">
    <source>
        <dbReference type="EnsemblMetazoa" id="G14601.3:cds"/>
    </source>
</evidence>
<dbReference type="PANTHER" id="PTHR31322">
    <property type="entry name" value="E3 UBIQUITIN-PROTEIN LIGASE TM129"/>
    <property type="match status" value="1"/>
</dbReference>
<feature type="transmembrane region" description="Helical" evidence="6">
    <location>
        <begin position="6"/>
        <end position="24"/>
    </location>
</feature>
<dbReference type="GO" id="GO:0061630">
    <property type="term" value="F:ubiquitin protein ligase activity"/>
    <property type="evidence" value="ECO:0007669"/>
    <property type="project" value="InterPro"/>
</dbReference>
<sequence>MGNEDTLNAIFTIGYLFFVFCFVAPPTEFVSAGLTIQNVLSNYLGSEQLHFIEYHMKRTAVTLLVHSILPLGYYVGLGLFSPQLGLFTPWNLGLFWKIYLTVSTLIILTCSLLFFLWTRNKYNSHPIAKQLALLGNGTSSWRAVASSINVEFRRVDKFTTGAPGRRVIVTDSWVILTSTYYVYIAHQNDIHLALSNSEEHDIHYESMTSVQFLKFNVISINPALKPFSIRLNALEYKDLKDKLTTPIVNARNIVIKQSLSDQFLDAFRHQVNLNQVFHMPDTMEADTCIGCMQKESDIKLVKLCDSTEVEQCVQCYCRPMWCLECMGKWFASRQDQQRPEVWMSGSSPCPTCRAKFCVLDVCKLVK</sequence>
<organism evidence="7 8">
    <name type="scientific">Magallana gigas</name>
    <name type="common">Pacific oyster</name>
    <name type="synonym">Crassostrea gigas</name>
    <dbReference type="NCBI Taxonomy" id="29159"/>
    <lineage>
        <taxon>Eukaryota</taxon>
        <taxon>Metazoa</taxon>
        <taxon>Spiralia</taxon>
        <taxon>Lophotrochozoa</taxon>
        <taxon>Mollusca</taxon>
        <taxon>Bivalvia</taxon>
        <taxon>Autobranchia</taxon>
        <taxon>Pteriomorphia</taxon>
        <taxon>Ostreida</taxon>
        <taxon>Ostreoidea</taxon>
        <taxon>Ostreidae</taxon>
        <taxon>Magallana</taxon>
    </lineage>
</organism>
<keyword evidence="4 6" id="KW-1133">Transmembrane helix</keyword>
<evidence type="ECO:0000313" key="8">
    <source>
        <dbReference type="Proteomes" id="UP000005408"/>
    </source>
</evidence>
<evidence type="ECO:0000256" key="4">
    <source>
        <dbReference type="ARBA" id="ARBA00022989"/>
    </source>
</evidence>
<dbReference type="OMA" id="KFATGPP"/>
<comment type="subcellular location">
    <subcellularLocation>
        <location evidence="1">Membrane</location>
        <topology evidence="1">Multi-pass membrane protein</topology>
    </subcellularLocation>
</comment>
<dbReference type="InterPro" id="IPR018801">
    <property type="entry name" value="TM129"/>
</dbReference>
<keyword evidence="3 6" id="KW-0812">Transmembrane</keyword>
<evidence type="ECO:0000256" key="2">
    <source>
        <dbReference type="ARBA" id="ARBA00007332"/>
    </source>
</evidence>
<dbReference type="EnsemblMetazoa" id="G14601.2">
    <property type="protein sequence ID" value="G14601.2:cds"/>
    <property type="gene ID" value="G14601"/>
</dbReference>
<reference evidence="7" key="1">
    <citation type="submission" date="2022-08" db="UniProtKB">
        <authorList>
            <consortium name="EnsemblMetazoa"/>
        </authorList>
    </citation>
    <scope>IDENTIFICATION</scope>
    <source>
        <strain evidence="7">05x7-T-G4-1.051#20</strain>
    </source>
</reference>
<dbReference type="PANTHER" id="PTHR31322:SF2">
    <property type="entry name" value="E3 UBIQUITIN-PROTEIN LIGASE TM129"/>
    <property type="match status" value="1"/>
</dbReference>